<dbReference type="AlphaFoldDB" id="A0A3A9Y3Z6"/>
<dbReference type="OrthoDB" id="3381124at2"/>
<dbReference type="EMBL" id="RAZT01000007">
    <property type="protein sequence ID" value="RKN31742.1"/>
    <property type="molecule type" value="Genomic_DNA"/>
</dbReference>
<dbReference type="Proteomes" id="UP000275865">
    <property type="component" value="Unassembled WGS sequence"/>
</dbReference>
<keyword evidence="3" id="KW-1185">Reference proteome</keyword>
<name>A0A3A9Y3Z6_9ACTN</name>
<organism evidence="2 4">
    <name type="scientific">Micromonospora musae</name>
    <dbReference type="NCBI Taxonomy" id="1894970"/>
    <lineage>
        <taxon>Bacteria</taxon>
        <taxon>Bacillati</taxon>
        <taxon>Actinomycetota</taxon>
        <taxon>Actinomycetes</taxon>
        <taxon>Micromonosporales</taxon>
        <taxon>Micromonosporaceae</taxon>
        <taxon>Micromonospora</taxon>
    </lineage>
</organism>
<comment type="caution">
    <text evidence="2">The sequence shown here is derived from an EMBL/GenBank/DDBJ whole genome shotgun (WGS) entry which is preliminary data.</text>
</comment>
<evidence type="ECO:0000313" key="4">
    <source>
        <dbReference type="Proteomes" id="UP000275865"/>
    </source>
</evidence>
<proteinExistence type="predicted"/>
<evidence type="ECO:0000313" key="1">
    <source>
        <dbReference type="EMBL" id="RKN23943.1"/>
    </source>
</evidence>
<reference evidence="3 4" key="1">
    <citation type="submission" date="2018-09" db="EMBL/GenBank/DDBJ databases">
        <title>Micromonospora sp. nov. MS1-9, isolated from a root of Musa sp.</title>
        <authorList>
            <person name="Kuncharoen N."/>
            <person name="Kudo T."/>
            <person name="Ohkuma M."/>
            <person name="Yuki M."/>
            <person name="Tanasupawat S."/>
        </authorList>
    </citation>
    <scope>NUCLEOTIDE SEQUENCE [LARGE SCALE GENOMIC DNA]</scope>
    <source>
        <strain evidence="2 4">MS1-9</strain>
        <strain evidence="1 3">NGC1-4</strain>
    </source>
</reference>
<dbReference type="RefSeq" id="WP_120673620.1">
    <property type="nucleotide sequence ID" value="NZ_RAZS01000001.1"/>
</dbReference>
<sequence length="170" mass="19198">MEVGRALLLALAFVAVASLPAVIALLFCADEIIDRVACGWAEWRERRRERRVIARLDRAVEADALTRNIDLSEFDREDRRPLEQLANDLRRLGGQRLGGHGRPMVWHDSVLQAYDDRLRLACRALGITEHLSELDGVDQEIERVRVEGVLHAAGLTLPAARGVGRRQQHR</sequence>
<dbReference type="EMBL" id="RAZS01000001">
    <property type="protein sequence ID" value="RKN23943.1"/>
    <property type="molecule type" value="Genomic_DNA"/>
</dbReference>
<evidence type="ECO:0000313" key="2">
    <source>
        <dbReference type="EMBL" id="RKN31742.1"/>
    </source>
</evidence>
<accession>A0A3A9Y3Z6</accession>
<evidence type="ECO:0000313" key="3">
    <source>
        <dbReference type="Proteomes" id="UP000271548"/>
    </source>
</evidence>
<gene>
    <name evidence="2" type="ORF">D7044_15730</name>
    <name evidence="1" type="ORF">D7147_02685</name>
</gene>
<protein>
    <submittedName>
        <fullName evidence="2">Uncharacterized protein</fullName>
    </submittedName>
</protein>
<dbReference type="Proteomes" id="UP000271548">
    <property type="component" value="Unassembled WGS sequence"/>
</dbReference>